<sequence length="246" mass="26707">MQGLMQDMVPLSSERHKDASISRDAGFSFSNKMTHVPVLLSELQSLSRDYATGFLQADDKIALVAVLGLQAEENLYVDQKGSWAVSYIPAMLRQYPFAALVDNQSEKSKAVLCVASGFEGLNNEGRGQPLFDAEGKPTKLTMSAREFVSQTSADAQRTESFARMLRDRDLLVPLKAILQGPEGETRGLEGLYVASKKAVDALSAEDLKTMQQSGALAAIHTHLASIANLQALANRIRKSEASVFDA</sequence>
<accession>A0A1I6LNT6</accession>
<reference evidence="1 2" key="1">
    <citation type="submission" date="2016-10" db="EMBL/GenBank/DDBJ databases">
        <authorList>
            <person name="de Groot N.N."/>
        </authorList>
    </citation>
    <scope>NUCLEOTIDE SEQUENCE [LARGE SCALE GENOMIC DNA]</scope>
    <source>
        <strain evidence="1 2">DSM 29433</strain>
    </source>
</reference>
<dbReference type="RefSeq" id="WP_090204117.1">
    <property type="nucleotide sequence ID" value="NZ_FOZM01000001.1"/>
</dbReference>
<evidence type="ECO:0000313" key="2">
    <source>
        <dbReference type="Proteomes" id="UP000198926"/>
    </source>
</evidence>
<evidence type="ECO:0000313" key="1">
    <source>
        <dbReference type="EMBL" id="SFS05156.1"/>
    </source>
</evidence>
<keyword evidence="2" id="KW-1185">Reference proteome</keyword>
<dbReference type="STRING" id="1123755.SAMN05444714_0753"/>
<dbReference type="Pfam" id="PF07277">
    <property type="entry name" value="SapC"/>
    <property type="match status" value="1"/>
</dbReference>
<name>A0A1I6LNT6_9RHOB</name>
<dbReference type="EMBL" id="FOZM01000001">
    <property type="protein sequence ID" value="SFS05156.1"/>
    <property type="molecule type" value="Genomic_DNA"/>
</dbReference>
<dbReference type="OrthoDB" id="9806524at2"/>
<proteinExistence type="predicted"/>
<dbReference type="Proteomes" id="UP000198926">
    <property type="component" value="Unassembled WGS sequence"/>
</dbReference>
<organism evidence="1 2">
    <name type="scientific">Yoonia litorea</name>
    <dbReference type="NCBI Taxonomy" id="1123755"/>
    <lineage>
        <taxon>Bacteria</taxon>
        <taxon>Pseudomonadati</taxon>
        <taxon>Pseudomonadota</taxon>
        <taxon>Alphaproteobacteria</taxon>
        <taxon>Rhodobacterales</taxon>
        <taxon>Paracoccaceae</taxon>
        <taxon>Yoonia</taxon>
    </lineage>
</organism>
<protein>
    <submittedName>
        <fullName evidence="1">SapC protein</fullName>
    </submittedName>
</protein>
<gene>
    <name evidence="1" type="ORF">SAMN05444714_0753</name>
</gene>
<dbReference type="AlphaFoldDB" id="A0A1I6LNT6"/>
<dbReference type="InterPro" id="IPR010836">
    <property type="entry name" value="SapC"/>
</dbReference>